<name>A0A3S0JX98_9BACI</name>
<dbReference type="OrthoDB" id="9815830at2"/>
<keyword evidence="10 15" id="KW-0472">Membrane</keyword>
<dbReference type="GO" id="GO:0005886">
    <property type="term" value="C:plasma membrane"/>
    <property type="evidence" value="ECO:0007669"/>
    <property type="project" value="UniProtKB-SubCell"/>
</dbReference>
<dbReference type="NCBIfam" id="TIGR00494">
    <property type="entry name" value="crcB"/>
    <property type="match status" value="1"/>
</dbReference>
<evidence type="ECO:0000256" key="10">
    <source>
        <dbReference type="ARBA" id="ARBA00023136"/>
    </source>
</evidence>
<keyword evidence="9 15" id="KW-0406">Ion transport</keyword>
<evidence type="ECO:0000256" key="2">
    <source>
        <dbReference type="ARBA" id="ARBA00022448"/>
    </source>
</evidence>
<keyword evidence="7 15" id="KW-1133">Transmembrane helix</keyword>
<keyword evidence="5 15" id="KW-0812">Transmembrane</keyword>
<evidence type="ECO:0000256" key="13">
    <source>
        <dbReference type="ARBA" id="ARBA00035585"/>
    </source>
</evidence>
<evidence type="ECO:0000313" key="16">
    <source>
        <dbReference type="EMBL" id="RTQ93464.1"/>
    </source>
</evidence>
<proteinExistence type="inferred from homology"/>
<dbReference type="PANTHER" id="PTHR28259">
    <property type="entry name" value="FLUORIDE EXPORT PROTEIN 1-RELATED"/>
    <property type="match status" value="1"/>
</dbReference>
<dbReference type="Proteomes" id="UP000276349">
    <property type="component" value="Unassembled WGS sequence"/>
</dbReference>
<dbReference type="PANTHER" id="PTHR28259:SF18">
    <property type="entry name" value="FLUORIDE-SPECIFIC ION CHANNEL FLUC"/>
    <property type="match status" value="1"/>
</dbReference>
<evidence type="ECO:0000313" key="17">
    <source>
        <dbReference type="Proteomes" id="UP000276349"/>
    </source>
</evidence>
<dbReference type="EMBL" id="RXNR01000019">
    <property type="protein sequence ID" value="RTQ93464.1"/>
    <property type="molecule type" value="Genomic_DNA"/>
</dbReference>
<evidence type="ECO:0000256" key="9">
    <source>
        <dbReference type="ARBA" id="ARBA00023065"/>
    </source>
</evidence>
<keyword evidence="4" id="KW-0997">Cell inner membrane</keyword>
<dbReference type="GO" id="GO:0046872">
    <property type="term" value="F:metal ion binding"/>
    <property type="evidence" value="ECO:0007669"/>
    <property type="project" value="UniProtKB-KW"/>
</dbReference>
<feature type="binding site" evidence="15">
    <location>
        <position position="72"/>
    </location>
    <ligand>
        <name>Na(+)</name>
        <dbReference type="ChEBI" id="CHEBI:29101"/>
        <note>structural</note>
    </ligand>
</feature>
<comment type="activity regulation">
    <text evidence="15">Na(+) is not transported, but it plays an essential structural role and its presence is essential for fluoride channel function.</text>
</comment>
<dbReference type="GO" id="GO:0062054">
    <property type="term" value="F:fluoride channel activity"/>
    <property type="evidence" value="ECO:0007669"/>
    <property type="project" value="UniProtKB-UniRule"/>
</dbReference>
<evidence type="ECO:0000256" key="7">
    <source>
        <dbReference type="ARBA" id="ARBA00022989"/>
    </source>
</evidence>
<evidence type="ECO:0000256" key="14">
    <source>
        <dbReference type="ARBA" id="ARBA00049940"/>
    </source>
</evidence>
<keyword evidence="6 15" id="KW-0479">Metal-binding</keyword>
<keyword evidence="8 15" id="KW-0915">Sodium</keyword>
<feature type="binding site" evidence="15">
    <location>
        <position position="69"/>
    </location>
    <ligand>
        <name>Na(+)</name>
        <dbReference type="ChEBI" id="CHEBI:29101"/>
        <note>structural</note>
    </ligand>
</feature>
<comment type="similarity">
    <text evidence="12 15">Belongs to the fluoride channel Fluc/FEX (TC 1.A.43) family.</text>
</comment>
<sequence length="114" mass="12515">MEWLMVAVGGGVGASLRYGVQQVISKTRLASYWATVIVNLLGSFFLGIASQAALEQWNVISFLTIGVLGAFTTFSTFSFDFVKLIDDKQWLKATIYSIANLIGGLALFWIGWLL</sequence>
<evidence type="ECO:0000256" key="15">
    <source>
        <dbReference type="HAMAP-Rule" id="MF_00454"/>
    </source>
</evidence>
<feature type="transmembrane region" description="Helical" evidence="15">
    <location>
        <begin position="60"/>
        <end position="82"/>
    </location>
</feature>
<gene>
    <name evidence="15 16" type="primary">crcB</name>
    <name evidence="15" type="synonym">fluC</name>
    <name evidence="16" type="ORF">EKG35_08720</name>
</gene>
<evidence type="ECO:0000256" key="11">
    <source>
        <dbReference type="ARBA" id="ARBA00023303"/>
    </source>
</evidence>
<feature type="transmembrane region" description="Helical" evidence="15">
    <location>
        <begin position="94"/>
        <end position="112"/>
    </location>
</feature>
<reference evidence="16 17" key="1">
    <citation type="submission" date="2018-12" db="EMBL/GenBank/DDBJ databases">
        <authorList>
            <person name="Yu L."/>
        </authorList>
    </citation>
    <scope>NUCLEOTIDE SEQUENCE [LARGE SCALE GENOMIC DNA]</scope>
    <source>
        <strain evidence="16 17">S5H2222</strain>
    </source>
</reference>
<dbReference type="Pfam" id="PF02537">
    <property type="entry name" value="CRCB"/>
    <property type="match status" value="1"/>
</dbReference>
<keyword evidence="3 15" id="KW-1003">Cell membrane</keyword>
<protein>
    <recommendedName>
        <fullName evidence="15">Fluoride-specific ion channel FluC</fullName>
    </recommendedName>
</protein>
<evidence type="ECO:0000256" key="12">
    <source>
        <dbReference type="ARBA" id="ARBA00035120"/>
    </source>
</evidence>
<dbReference type="HAMAP" id="MF_00454">
    <property type="entry name" value="FluC"/>
    <property type="match status" value="1"/>
</dbReference>
<keyword evidence="11 15" id="KW-0407">Ion channel</keyword>
<evidence type="ECO:0000256" key="3">
    <source>
        <dbReference type="ARBA" id="ARBA00022475"/>
    </source>
</evidence>
<dbReference type="AlphaFoldDB" id="A0A3S0JX98"/>
<evidence type="ECO:0000256" key="1">
    <source>
        <dbReference type="ARBA" id="ARBA00004651"/>
    </source>
</evidence>
<evidence type="ECO:0000256" key="5">
    <source>
        <dbReference type="ARBA" id="ARBA00022692"/>
    </source>
</evidence>
<dbReference type="InterPro" id="IPR003691">
    <property type="entry name" value="FluC"/>
</dbReference>
<keyword evidence="17" id="KW-1185">Reference proteome</keyword>
<dbReference type="RefSeq" id="WP_126294061.1">
    <property type="nucleotide sequence ID" value="NZ_CP155468.1"/>
</dbReference>
<accession>A0A3S0JX98</accession>
<keyword evidence="2 15" id="KW-0813">Transport</keyword>
<comment type="catalytic activity">
    <reaction evidence="13">
        <text>fluoride(in) = fluoride(out)</text>
        <dbReference type="Rhea" id="RHEA:76159"/>
        <dbReference type="ChEBI" id="CHEBI:17051"/>
    </reaction>
    <physiologicalReaction direction="left-to-right" evidence="13">
        <dbReference type="Rhea" id="RHEA:76160"/>
    </physiologicalReaction>
</comment>
<dbReference type="GO" id="GO:0140114">
    <property type="term" value="P:cellular detoxification of fluoride"/>
    <property type="evidence" value="ECO:0007669"/>
    <property type="project" value="UniProtKB-UniRule"/>
</dbReference>
<feature type="transmembrane region" description="Helical" evidence="15">
    <location>
        <begin position="32"/>
        <end position="54"/>
    </location>
</feature>
<organism evidence="16 17">
    <name type="scientific">Lysinibacillus telephonicus</name>
    <dbReference type="NCBI Taxonomy" id="1714840"/>
    <lineage>
        <taxon>Bacteria</taxon>
        <taxon>Bacillati</taxon>
        <taxon>Bacillota</taxon>
        <taxon>Bacilli</taxon>
        <taxon>Bacillales</taxon>
        <taxon>Bacillaceae</taxon>
        <taxon>Lysinibacillus</taxon>
    </lineage>
</organism>
<comment type="subcellular location">
    <subcellularLocation>
        <location evidence="1 15">Cell membrane</location>
        <topology evidence="1 15">Multi-pass membrane protein</topology>
    </subcellularLocation>
</comment>
<evidence type="ECO:0000256" key="6">
    <source>
        <dbReference type="ARBA" id="ARBA00022723"/>
    </source>
</evidence>
<comment type="function">
    <text evidence="14 15">Fluoride-specific ion channel. Important for reducing fluoride concentration in the cell, thus reducing its toxicity.</text>
</comment>
<comment type="caution">
    <text evidence="16">The sequence shown here is derived from an EMBL/GenBank/DDBJ whole genome shotgun (WGS) entry which is preliminary data.</text>
</comment>
<evidence type="ECO:0000256" key="4">
    <source>
        <dbReference type="ARBA" id="ARBA00022519"/>
    </source>
</evidence>
<evidence type="ECO:0000256" key="8">
    <source>
        <dbReference type="ARBA" id="ARBA00023053"/>
    </source>
</evidence>